<dbReference type="Pfam" id="PF11019">
    <property type="entry name" value="DUF2608"/>
    <property type="match status" value="1"/>
</dbReference>
<proteinExistence type="predicted"/>
<feature type="compositionally biased region" description="Basic and acidic residues" evidence="2">
    <location>
        <begin position="295"/>
        <end position="304"/>
    </location>
</feature>
<dbReference type="STRING" id="293613.A1E_04100"/>
<protein>
    <submittedName>
        <fullName evidence="3">Uncharacterized protein</fullName>
    </submittedName>
</protein>
<dbReference type="AlphaFoldDB" id="A8EZG4"/>
<accession>A8EZG4</accession>
<dbReference type="HOGENOM" id="CLU_946219_0_0_5"/>
<organism evidence="3 4">
    <name type="scientific">Rickettsia canadensis (strain McKiel)</name>
    <dbReference type="NCBI Taxonomy" id="293613"/>
    <lineage>
        <taxon>Bacteria</taxon>
        <taxon>Pseudomonadati</taxon>
        <taxon>Pseudomonadota</taxon>
        <taxon>Alphaproteobacteria</taxon>
        <taxon>Rickettsiales</taxon>
        <taxon>Rickettsiaceae</taxon>
        <taxon>Rickettsieae</taxon>
        <taxon>Rickettsia</taxon>
        <taxon>belli group</taxon>
    </lineage>
</organism>
<dbReference type="KEGG" id="rcm:A1E_04100"/>
<keyword evidence="1" id="KW-0732">Signal</keyword>
<feature type="region of interest" description="Disordered" evidence="2">
    <location>
        <begin position="280"/>
        <end position="304"/>
    </location>
</feature>
<dbReference type="Proteomes" id="UP000007056">
    <property type="component" value="Chromosome"/>
</dbReference>
<gene>
    <name evidence="3" type="ordered locus">A1E_04100</name>
</gene>
<dbReference type="EMBL" id="CP000409">
    <property type="protein sequence ID" value="ABV73747.1"/>
    <property type="molecule type" value="Genomic_DNA"/>
</dbReference>
<dbReference type="InterPro" id="IPR022565">
    <property type="entry name" value="DUF2608"/>
</dbReference>
<evidence type="ECO:0000313" key="3">
    <source>
        <dbReference type="EMBL" id="ABV73747.1"/>
    </source>
</evidence>
<evidence type="ECO:0000256" key="1">
    <source>
        <dbReference type="ARBA" id="ARBA00022729"/>
    </source>
</evidence>
<name>A8EZG4_RICCK</name>
<sequence length="304" mass="35524">MTIKMVLMFKKYIFILILFIASIVRAEIIEVDSLNKIKQDFNENYNKNYVPQDLLVVIVLDAFLFKSLVPIGKHLDKDIYLKITPILHNINTNPKAIYIEQLILTNAKYNKELQESDFPNFVSEISNSKIPIIAVNKGFTGNFNNIPKFEIWFADYLKKNFDIDFSNSFPNNNYIIFNNFNSFANTYPVFYKGILTNNNIPEAEMIFKFLIQIRFMPKAFIMISSNIELLKSMEFQLNSYSSNILFIGYHYNNKNTQEDQDVANYTKLINDLIPQINKVKRNNPPLKNNSTKGKNPYDKSRLLK</sequence>
<evidence type="ECO:0000313" key="4">
    <source>
        <dbReference type="Proteomes" id="UP000007056"/>
    </source>
</evidence>
<evidence type="ECO:0000256" key="2">
    <source>
        <dbReference type="SAM" id="MobiDB-lite"/>
    </source>
</evidence>
<reference evidence="4" key="1">
    <citation type="submission" date="2007-09" db="EMBL/GenBank/DDBJ databases">
        <title>Complete genome sequence of Rickettsia canadensis.</title>
        <authorList>
            <person name="Madan A."/>
            <person name="Fahey J."/>
            <person name="Helton E."/>
            <person name="Ketteman M."/>
            <person name="Madan A."/>
            <person name="Rodrigues S."/>
            <person name="Sanchez A."/>
            <person name="Whiting M."/>
            <person name="Dasch G."/>
            <person name="Eremeeva M."/>
        </authorList>
    </citation>
    <scope>NUCLEOTIDE SEQUENCE [LARGE SCALE GENOMIC DNA]</scope>
    <source>
        <strain evidence="4">McKiel</strain>
    </source>
</reference>